<evidence type="ECO:0000256" key="1">
    <source>
        <dbReference type="ARBA" id="ARBA00004651"/>
    </source>
</evidence>
<evidence type="ECO:0000256" key="4">
    <source>
        <dbReference type="ARBA" id="ARBA00022989"/>
    </source>
</evidence>
<keyword evidence="3 6" id="KW-0812">Transmembrane</keyword>
<proteinExistence type="predicted"/>
<evidence type="ECO:0000256" key="5">
    <source>
        <dbReference type="ARBA" id="ARBA00023136"/>
    </source>
</evidence>
<evidence type="ECO:0000259" key="7">
    <source>
        <dbReference type="Pfam" id="PF02687"/>
    </source>
</evidence>
<dbReference type="GO" id="GO:0005886">
    <property type="term" value="C:plasma membrane"/>
    <property type="evidence" value="ECO:0007669"/>
    <property type="project" value="UniProtKB-SubCell"/>
</dbReference>
<dbReference type="AlphaFoldDB" id="A0A1I2HIK7"/>
<keyword evidence="4 6" id="KW-1133">Transmembrane helix</keyword>
<sequence length="166" mass="18856">MQTTLQTLSRVWQRINPAEPFEYSFLDADFQKNYESENRLTTLVGYFTFIAILISCLGLFGLASFNAEQRVKEIGVRKVLGASVTNIVALLSKDFIKLVLMALLIASPIAWYAMNRWLQRFAYKVDIEWWMFAFAGLVAVGIALLTVSFQSMKAALMNPVKNLRSE</sequence>
<feature type="transmembrane region" description="Helical" evidence="6">
    <location>
        <begin position="95"/>
        <end position="114"/>
    </location>
</feature>
<dbReference type="EMBL" id="FOLQ01000044">
    <property type="protein sequence ID" value="SFF30115.1"/>
    <property type="molecule type" value="Genomic_DNA"/>
</dbReference>
<feature type="domain" description="ABC3 transporter permease C-terminal" evidence="7">
    <location>
        <begin position="47"/>
        <end position="159"/>
    </location>
</feature>
<protein>
    <submittedName>
        <fullName evidence="8">FtsX-like permease family protein</fullName>
    </submittedName>
</protein>
<dbReference type="Pfam" id="PF02687">
    <property type="entry name" value="FtsX"/>
    <property type="match status" value="1"/>
</dbReference>
<feature type="transmembrane region" description="Helical" evidence="6">
    <location>
        <begin position="43"/>
        <end position="65"/>
    </location>
</feature>
<accession>A0A1I2HIK7</accession>
<keyword evidence="5 6" id="KW-0472">Membrane</keyword>
<comment type="subcellular location">
    <subcellularLocation>
        <location evidence="1">Cell membrane</location>
        <topology evidence="1">Multi-pass membrane protein</topology>
    </subcellularLocation>
</comment>
<dbReference type="InterPro" id="IPR050250">
    <property type="entry name" value="Macrolide_Exporter_MacB"/>
</dbReference>
<organism evidence="8 9">
    <name type="scientific">Spirosoma endophyticum</name>
    <dbReference type="NCBI Taxonomy" id="662367"/>
    <lineage>
        <taxon>Bacteria</taxon>
        <taxon>Pseudomonadati</taxon>
        <taxon>Bacteroidota</taxon>
        <taxon>Cytophagia</taxon>
        <taxon>Cytophagales</taxon>
        <taxon>Cytophagaceae</taxon>
        <taxon>Spirosoma</taxon>
    </lineage>
</organism>
<keyword evidence="9" id="KW-1185">Reference proteome</keyword>
<gene>
    <name evidence="8" type="ORF">SAMN05216167_14428</name>
</gene>
<reference evidence="8 9" key="1">
    <citation type="submission" date="2016-10" db="EMBL/GenBank/DDBJ databases">
        <authorList>
            <person name="de Groot N.N."/>
        </authorList>
    </citation>
    <scope>NUCLEOTIDE SEQUENCE [LARGE SCALE GENOMIC DNA]</scope>
    <source>
        <strain evidence="8 9">DSM 26130</strain>
    </source>
</reference>
<dbReference type="PANTHER" id="PTHR30572">
    <property type="entry name" value="MEMBRANE COMPONENT OF TRANSPORTER-RELATED"/>
    <property type="match status" value="1"/>
</dbReference>
<evidence type="ECO:0000256" key="6">
    <source>
        <dbReference type="SAM" id="Phobius"/>
    </source>
</evidence>
<evidence type="ECO:0000256" key="2">
    <source>
        <dbReference type="ARBA" id="ARBA00022475"/>
    </source>
</evidence>
<evidence type="ECO:0000256" key="3">
    <source>
        <dbReference type="ARBA" id="ARBA00022692"/>
    </source>
</evidence>
<evidence type="ECO:0000313" key="8">
    <source>
        <dbReference type="EMBL" id="SFF30115.1"/>
    </source>
</evidence>
<dbReference type="PANTHER" id="PTHR30572:SF18">
    <property type="entry name" value="ABC-TYPE MACROLIDE FAMILY EXPORT SYSTEM PERMEASE COMPONENT 2"/>
    <property type="match status" value="1"/>
</dbReference>
<feature type="transmembrane region" description="Helical" evidence="6">
    <location>
        <begin position="129"/>
        <end position="149"/>
    </location>
</feature>
<evidence type="ECO:0000313" key="9">
    <source>
        <dbReference type="Proteomes" id="UP000198598"/>
    </source>
</evidence>
<dbReference type="InterPro" id="IPR003838">
    <property type="entry name" value="ABC3_permease_C"/>
</dbReference>
<dbReference type="Proteomes" id="UP000198598">
    <property type="component" value="Unassembled WGS sequence"/>
</dbReference>
<dbReference type="GO" id="GO:0022857">
    <property type="term" value="F:transmembrane transporter activity"/>
    <property type="evidence" value="ECO:0007669"/>
    <property type="project" value="TreeGrafter"/>
</dbReference>
<dbReference type="STRING" id="662367.SAMN05216167_14428"/>
<keyword evidence="2" id="KW-1003">Cell membrane</keyword>
<name>A0A1I2HIK7_9BACT</name>